<proteinExistence type="predicted"/>
<dbReference type="InterPro" id="IPR001296">
    <property type="entry name" value="Glyco_trans_1"/>
</dbReference>
<organism evidence="4 5">
    <name type="scientific">Candidatus Kaiserbacteria bacterium CG10_big_fil_rev_8_21_14_0_10_47_16</name>
    <dbReference type="NCBI Taxonomy" id="1974608"/>
    <lineage>
        <taxon>Bacteria</taxon>
        <taxon>Candidatus Kaiseribacteriota</taxon>
    </lineage>
</organism>
<name>A0A2H0UES5_9BACT</name>
<dbReference type="Pfam" id="PF00534">
    <property type="entry name" value="Glycos_transf_1"/>
    <property type="match status" value="1"/>
</dbReference>
<dbReference type="SUPFAM" id="SSF53756">
    <property type="entry name" value="UDP-Glycosyltransferase/glycogen phosphorylase"/>
    <property type="match status" value="1"/>
</dbReference>
<dbReference type="EMBL" id="PFBI01000001">
    <property type="protein sequence ID" value="PIR84924.1"/>
    <property type="molecule type" value="Genomic_DNA"/>
</dbReference>
<evidence type="ECO:0000313" key="5">
    <source>
        <dbReference type="Proteomes" id="UP000229344"/>
    </source>
</evidence>
<dbReference type="CDD" id="cd03801">
    <property type="entry name" value="GT4_PimA-like"/>
    <property type="match status" value="1"/>
</dbReference>
<dbReference type="GO" id="GO:0009103">
    <property type="term" value="P:lipopolysaccharide biosynthetic process"/>
    <property type="evidence" value="ECO:0007669"/>
    <property type="project" value="TreeGrafter"/>
</dbReference>
<feature type="domain" description="Glycosyltransferase subfamily 4-like N-terminal" evidence="3">
    <location>
        <begin position="16"/>
        <end position="176"/>
    </location>
</feature>
<keyword evidence="1" id="KW-0808">Transferase</keyword>
<dbReference type="PANTHER" id="PTHR46401">
    <property type="entry name" value="GLYCOSYLTRANSFERASE WBBK-RELATED"/>
    <property type="match status" value="1"/>
</dbReference>
<reference evidence="5" key="1">
    <citation type="submission" date="2017-09" db="EMBL/GenBank/DDBJ databases">
        <title>Depth-based differentiation of microbial function through sediment-hosted aquifers and enrichment of novel symbionts in the deep terrestrial subsurface.</title>
        <authorList>
            <person name="Probst A.J."/>
            <person name="Ladd B."/>
            <person name="Jarett J.K."/>
            <person name="Geller-Mcgrath D.E."/>
            <person name="Sieber C.M.K."/>
            <person name="Emerson J.B."/>
            <person name="Anantharaman K."/>
            <person name="Thomas B.C."/>
            <person name="Malmstrom R."/>
            <person name="Stieglmeier M."/>
            <person name="Klingl A."/>
            <person name="Woyke T."/>
            <person name="Ryan C.M."/>
            <person name="Banfield J.F."/>
        </authorList>
    </citation>
    <scope>NUCLEOTIDE SEQUENCE [LARGE SCALE GENOMIC DNA]</scope>
</reference>
<evidence type="ECO:0000259" key="2">
    <source>
        <dbReference type="Pfam" id="PF00534"/>
    </source>
</evidence>
<comment type="caution">
    <text evidence="4">The sequence shown here is derived from an EMBL/GenBank/DDBJ whole genome shotgun (WGS) entry which is preliminary data.</text>
</comment>
<evidence type="ECO:0000259" key="3">
    <source>
        <dbReference type="Pfam" id="PF13439"/>
    </source>
</evidence>
<sequence>MKKVTFIVVSTDPTTGLGRMVTNIARELNQKGVTVNFISESECSEFPTTVTKLRGHSVFRPISLLKTLRTLRSISNTSDAVVCFDVRPAGIMGAFGVIGTRTPLSVHALGTYSLYFKGGSFSSKLKNILLWRVYRLCTNIFIINEYVQDAIERSGSHKYVFDGLPVTYVPVGVDVNEFTKSTEKYRDLSEPYILTVGAFKERKGQLKTLQAFKKVSTKFPNLQYVLVGSGQHDLYTAGCKEYIVENGLSNKVIILEQVSDRELIQLYSHAEIFIMAPTETEYAIEGFGMVYIEAALCGTPSIGTYGSGAEAAIVDNETGILTENTPDALAGSLVKILGDNHLREHFAHTARKRAKTFSWEHVANQYCDILELTKI</sequence>
<gene>
    <name evidence="4" type="ORF">COU16_00185</name>
</gene>
<dbReference type="InterPro" id="IPR028098">
    <property type="entry name" value="Glyco_trans_4-like_N"/>
</dbReference>
<evidence type="ECO:0008006" key="6">
    <source>
        <dbReference type="Google" id="ProtNLM"/>
    </source>
</evidence>
<dbReference type="AlphaFoldDB" id="A0A2H0UES5"/>
<dbReference type="GO" id="GO:0016757">
    <property type="term" value="F:glycosyltransferase activity"/>
    <property type="evidence" value="ECO:0007669"/>
    <property type="project" value="InterPro"/>
</dbReference>
<accession>A0A2H0UES5</accession>
<dbReference type="Proteomes" id="UP000229344">
    <property type="component" value="Unassembled WGS sequence"/>
</dbReference>
<feature type="domain" description="Glycosyl transferase family 1" evidence="2">
    <location>
        <begin position="187"/>
        <end position="353"/>
    </location>
</feature>
<protein>
    <recommendedName>
        <fullName evidence="6">Glycosyltransferase family 1 protein</fullName>
    </recommendedName>
</protein>
<evidence type="ECO:0000313" key="4">
    <source>
        <dbReference type="EMBL" id="PIR84924.1"/>
    </source>
</evidence>
<dbReference type="Pfam" id="PF13439">
    <property type="entry name" value="Glyco_transf_4"/>
    <property type="match status" value="1"/>
</dbReference>
<dbReference type="PANTHER" id="PTHR46401:SF2">
    <property type="entry name" value="GLYCOSYLTRANSFERASE WBBK-RELATED"/>
    <property type="match status" value="1"/>
</dbReference>
<dbReference type="Gene3D" id="3.40.50.2000">
    <property type="entry name" value="Glycogen Phosphorylase B"/>
    <property type="match status" value="2"/>
</dbReference>
<evidence type="ECO:0000256" key="1">
    <source>
        <dbReference type="ARBA" id="ARBA00022679"/>
    </source>
</evidence>